<evidence type="ECO:0000256" key="4">
    <source>
        <dbReference type="ARBA" id="ARBA00022786"/>
    </source>
</evidence>
<dbReference type="GO" id="GO:0032446">
    <property type="term" value="P:protein modification by small protein conjugation"/>
    <property type="evidence" value="ECO:0007669"/>
    <property type="project" value="TreeGrafter"/>
</dbReference>
<proteinExistence type="inferred from homology"/>
<dbReference type="GO" id="GO:0005829">
    <property type="term" value="C:cytosol"/>
    <property type="evidence" value="ECO:0007669"/>
    <property type="project" value="TreeGrafter"/>
</dbReference>
<keyword evidence="5" id="KW-0072">Autophagy</keyword>
<keyword evidence="3" id="KW-0808">Transferase</keyword>
<protein>
    <recommendedName>
        <fullName evidence="2">Ubiquitin-like-conjugating enzyme ATG10</fullName>
    </recommendedName>
    <alternativeName>
        <fullName evidence="6">Autophagy-related protein 10</fullName>
    </alternativeName>
</protein>
<dbReference type="Proteomes" id="UP000594262">
    <property type="component" value="Unplaced"/>
</dbReference>
<evidence type="ECO:0000256" key="1">
    <source>
        <dbReference type="ARBA" id="ARBA00005696"/>
    </source>
</evidence>
<evidence type="ECO:0000313" key="8">
    <source>
        <dbReference type="Proteomes" id="UP000594262"/>
    </source>
</evidence>
<organism evidence="7 8">
    <name type="scientific">Clytia hemisphaerica</name>
    <dbReference type="NCBI Taxonomy" id="252671"/>
    <lineage>
        <taxon>Eukaryota</taxon>
        <taxon>Metazoa</taxon>
        <taxon>Cnidaria</taxon>
        <taxon>Hydrozoa</taxon>
        <taxon>Hydroidolina</taxon>
        <taxon>Leptothecata</taxon>
        <taxon>Obeliida</taxon>
        <taxon>Clytiidae</taxon>
        <taxon>Clytia</taxon>
    </lineage>
</organism>
<dbReference type="GO" id="GO:0000045">
    <property type="term" value="P:autophagosome assembly"/>
    <property type="evidence" value="ECO:0007669"/>
    <property type="project" value="TreeGrafter"/>
</dbReference>
<sequence>MDIAFLTREVFNQCCLNIQRAGESIGDFWFWNEFKHDKEQRFLHKVSTIPWQITPNKAEERSHGLEDELFEDNETHDLECEVVVPLAIQKEEKNTFIKMEHHVVYSDSYSVPVLYFNGSYQDGRPITLQEVWNSIPEHYQHAMRDKWSFITQQEHPYLQRPFFQVHPCHTETMLKTLLPEKSKCENTLLIWLSAIAPIVHLKLSMQYFTNKPAPQEPCDTNG</sequence>
<evidence type="ECO:0000256" key="3">
    <source>
        <dbReference type="ARBA" id="ARBA00022679"/>
    </source>
</evidence>
<reference evidence="7" key="1">
    <citation type="submission" date="2021-01" db="UniProtKB">
        <authorList>
            <consortium name="EnsemblMetazoa"/>
        </authorList>
    </citation>
    <scope>IDENTIFICATION</scope>
</reference>
<dbReference type="GO" id="GO:0000422">
    <property type="term" value="P:autophagy of mitochondrion"/>
    <property type="evidence" value="ECO:0007669"/>
    <property type="project" value="TreeGrafter"/>
</dbReference>
<dbReference type="AlphaFoldDB" id="A0A7M5V1X1"/>
<dbReference type="RefSeq" id="XP_066922138.1">
    <property type="nucleotide sequence ID" value="XM_067066037.1"/>
</dbReference>
<evidence type="ECO:0000256" key="6">
    <source>
        <dbReference type="ARBA" id="ARBA00029833"/>
    </source>
</evidence>
<name>A0A7M5V1X1_9CNID</name>
<dbReference type="GeneID" id="136809498"/>
<dbReference type="GO" id="GO:0061651">
    <property type="term" value="F:Atg12 conjugating enzyme activity"/>
    <property type="evidence" value="ECO:0007669"/>
    <property type="project" value="TreeGrafter"/>
</dbReference>
<keyword evidence="8" id="KW-1185">Reference proteome</keyword>
<dbReference type="EnsemblMetazoa" id="CLYHEMT000954.1">
    <property type="protein sequence ID" value="CLYHEMP000954.1"/>
    <property type="gene ID" value="CLYHEMG000954"/>
</dbReference>
<dbReference type="Gene3D" id="3.30.1460.50">
    <property type="match status" value="1"/>
</dbReference>
<comment type="similarity">
    <text evidence="1">Belongs to the ATG10 family.</text>
</comment>
<evidence type="ECO:0000256" key="5">
    <source>
        <dbReference type="ARBA" id="ARBA00023006"/>
    </source>
</evidence>
<dbReference type="PANTHER" id="PTHR14957:SF1">
    <property type="entry name" value="UBIQUITIN-LIKE-CONJUGATING ENZYME ATG10"/>
    <property type="match status" value="1"/>
</dbReference>
<evidence type="ECO:0000256" key="2">
    <source>
        <dbReference type="ARBA" id="ARBA00021099"/>
    </source>
</evidence>
<accession>A0A7M5V1X1</accession>
<keyword evidence="4" id="KW-0833">Ubl conjugation pathway</keyword>
<evidence type="ECO:0000313" key="7">
    <source>
        <dbReference type="EnsemblMetazoa" id="CLYHEMP000954.1"/>
    </source>
</evidence>
<dbReference type="OrthoDB" id="4089664at2759"/>
<dbReference type="Pfam" id="PF03987">
    <property type="entry name" value="Autophagy_act_C"/>
    <property type="match status" value="1"/>
</dbReference>
<dbReference type="InterPro" id="IPR007135">
    <property type="entry name" value="Atg3/Atg10"/>
</dbReference>
<dbReference type="PANTHER" id="PTHR14957">
    <property type="entry name" value="UBIQUITIN-LIKE-CONJUGATING ENZYME ATG10"/>
    <property type="match status" value="1"/>
</dbReference>